<reference evidence="2" key="2">
    <citation type="submission" date="2022-06" db="UniProtKB">
        <authorList>
            <consortium name="EnsemblMetazoa"/>
        </authorList>
    </citation>
    <scope>IDENTIFICATION</scope>
    <source>
        <strain evidence="2">DF5081</strain>
    </source>
</reference>
<accession>A0A8R1HYE0</accession>
<feature type="region of interest" description="Disordered" evidence="1">
    <location>
        <begin position="269"/>
        <end position="297"/>
    </location>
</feature>
<proteinExistence type="predicted"/>
<dbReference type="AlphaFoldDB" id="A0A8R1HYE0"/>
<keyword evidence="3" id="KW-1185">Reference proteome</keyword>
<organism evidence="2 3">
    <name type="scientific">Caenorhabditis japonica</name>
    <dbReference type="NCBI Taxonomy" id="281687"/>
    <lineage>
        <taxon>Eukaryota</taxon>
        <taxon>Metazoa</taxon>
        <taxon>Ecdysozoa</taxon>
        <taxon>Nematoda</taxon>
        <taxon>Chromadorea</taxon>
        <taxon>Rhabditida</taxon>
        <taxon>Rhabditina</taxon>
        <taxon>Rhabditomorpha</taxon>
        <taxon>Rhabditoidea</taxon>
        <taxon>Rhabditidae</taxon>
        <taxon>Peloderinae</taxon>
        <taxon>Caenorhabditis</taxon>
    </lineage>
</organism>
<protein>
    <submittedName>
        <fullName evidence="2">Uncharacterized protein</fullName>
    </submittedName>
</protein>
<feature type="region of interest" description="Disordered" evidence="1">
    <location>
        <begin position="316"/>
        <end position="336"/>
    </location>
</feature>
<evidence type="ECO:0000313" key="2">
    <source>
        <dbReference type="EnsemblMetazoa" id="CJA14451.1"/>
    </source>
</evidence>
<feature type="compositionally biased region" description="Basic and acidic residues" evidence="1">
    <location>
        <begin position="237"/>
        <end position="249"/>
    </location>
</feature>
<feature type="compositionally biased region" description="Basic residues" evidence="1">
    <location>
        <begin position="321"/>
        <end position="333"/>
    </location>
</feature>
<feature type="compositionally biased region" description="Basic and acidic residues" evidence="1">
    <location>
        <begin position="269"/>
        <end position="287"/>
    </location>
</feature>
<evidence type="ECO:0000313" key="3">
    <source>
        <dbReference type="Proteomes" id="UP000005237"/>
    </source>
</evidence>
<sequence length="390" mass="45770">MTTTAPQAASSLALIDIPICPICFIELREPLVPDDLDEIPNVPQGVLVPECLKRPPIYNAPARPAVQLSPPSRICSVVRRIIGDEEFDRLGLERTIRDMERNGEFGFPLWELEAPRRNFIPRPFPIGRHRFPERQLPNADDRINWAERAQQLVLRHDAALLAIDEAHNARAVAVNPERRRSRSRSRSLERIRQLFHVEPQDAAVFQPDADDDTIVDRIMQNIMRPVPNFEPLVPPVREQERRENRQNILDGERVDRAIALRDQRLARMNEYERRHQRSPNREQERSPIGENRQNILDGGRVDRAIALRDQRLARMNEFERRHQRSPNRQRSRSRSIEQRWRQVFEEREPEPVAEPVRDQRVLAERIAVSREQADEVVRNLLHMLDDDNHF</sequence>
<name>A0A8R1HYE0_CAEJA</name>
<dbReference type="Proteomes" id="UP000005237">
    <property type="component" value="Unassembled WGS sequence"/>
</dbReference>
<feature type="region of interest" description="Disordered" evidence="1">
    <location>
        <begin position="227"/>
        <end position="249"/>
    </location>
</feature>
<evidence type="ECO:0000256" key="1">
    <source>
        <dbReference type="SAM" id="MobiDB-lite"/>
    </source>
</evidence>
<dbReference type="EnsemblMetazoa" id="CJA14451.1">
    <property type="protein sequence ID" value="CJA14451.1"/>
    <property type="gene ID" value="WBGene00133655"/>
</dbReference>
<reference evidence="3" key="1">
    <citation type="submission" date="2010-08" db="EMBL/GenBank/DDBJ databases">
        <authorList>
            <consortium name="Caenorhabditis japonica Sequencing Consortium"/>
            <person name="Wilson R.K."/>
        </authorList>
    </citation>
    <scope>NUCLEOTIDE SEQUENCE [LARGE SCALE GENOMIC DNA]</scope>
    <source>
        <strain evidence="3">DF5081</strain>
    </source>
</reference>